<dbReference type="MEROPS" id="S12.950"/>
<evidence type="ECO:0000256" key="3">
    <source>
        <dbReference type="SAM" id="SignalP"/>
    </source>
</evidence>
<dbReference type="PANTHER" id="PTHR43283">
    <property type="entry name" value="BETA-LACTAMASE-RELATED"/>
    <property type="match status" value="1"/>
</dbReference>
<keyword evidence="3" id="KW-0732">Signal</keyword>
<dbReference type="OrthoDB" id="9808046at2"/>
<dbReference type="SUPFAM" id="SSF56601">
    <property type="entry name" value="beta-lactamase/transpeptidase-like"/>
    <property type="match status" value="1"/>
</dbReference>
<feature type="compositionally biased region" description="Basic residues" evidence="2">
    <location>
        <begin position="419"/>
        <end position="442"/>
    </location>
</feature>
<dbReference type="Pfam" id="PF00144">
    <property type="entry name" value="Beta-lactamase"/>
    <property type="match status" value="1"/>
</dbReference>
<evidence type="ECO:0000313" key="5">
    <source>
        <dbReference type="EMBL" id="ACM19428.1"/>
    </source>
</evidence>
<keyword evidence="6" id="KW-1185">Reference proteome</keyword>
<evidence type="ECO:0000256" key="1">
    <source>
        <dbReference type="ARBA" id="ARBA00022801"/>
    </source>
</evidence>
<gene>
    <name evidence="5" type="ordered locus">Geob_1068</name>
</gene>
<dbReference type="InterPro" id="IPR012338">
    <property type="entry name" value="Beta-lactam/transpept-like"/>
</dbReference>
<feature type="chain" id="PRO_5002888646" evidence="3">
    <location>
        <begin position="24"/>
        <end position="442"/>
    </location>
</feature>
<dbReference type="PANTHER" id="PTHR43283:SF11">
    <property type="entry name" value="BETA-LACTAMASE-RELATED DOMAIN-CONTAINING PROTEIN"/>
    <property type="match status" value="1"/>
</dbReference>
<dbReference type="EMBL" id="CP001390">
    <property type="protein sequence ID" value="ACM19428.1"/>
    <property type="molecule type" value="Genomic_DNA"/>
</dbReference>
<proteinExistence type="predicted"/>
<evidence type="ECO:0000259" key="4">
    <source>
        <dbReference type="Pfam" id="PF00144"/>
    </source>
</evidence>
<organism evidence="5 6">
    <name type="scientific">Geotalea daltonii (strain DSM 22248 / JCM 15807 / FRC-32)</name>
    <name type="common">Geobacter daltonii</name>
    <dbReference type="NCBI Taxonomy" id="316067"/>
    <lineage>
        <taxon>Bacteria</taxon>
        <taxon>Pseudomonadati</taxon>
        <taxon>Thermodesulfobacteriota</taxon>
        <taxon>Desulfuromonadia</taxon>
        <taxon>Geobacterales</taxon>
        <taxon>Geobacteraceae</taxon>
        <taxon>Geotalea</taxon>
    </lineage>
</organism>
<protein>
    <submittedName>
        <fullName evidence="5">Metal-dependent hydrolase, beta-lactamase superfamily</fullName>
    </submittedName>
</protein>
<dbReference type="Gene3D" id="3.40.710.10">
    <property type="entry name" value="DD-peptidase/beta-lactamase superfamily"/>
    <property type="match status" value="1"/>
</dbReference>
<dbReference type="RefSeq" id="WP_012646157.1">
    <property type="nucleotide sequence ID" value="NC_011979.1"/>
</dbReference>
<dbReference type="InterPro" id="IPR001466">
    <property type="entry name" value="Beta-lactam-related"/>
</dbReference>
<evidence type="ECO:0000256" key="2">
    <source>
        <dbReference type="SAM" id="MobiDB-lite"/>
    </source>
</evidence>
<feature type="region of interest" description="Disordered" evidence="2">
    <location>
        <begin position="415"/>
        <end position="442"/>
    </location>
</feature>
<keyword evidence="1 5" id="KW-0378">Hydrolase</keyword>
<dbReference type="STRING" id="316067.Geob_1068"/>
<dbReference type="GO" id="GO:0016787">
    <property type="term" value="F:hydrolase activity"/>
    <property type="evidence" value="ECO:0007669"/>
    <property type="project" value="UniProtKB-KW"/>
</dbReference>
<dbReference type="AlphaFoldDB" id="B9M318"/>
<evidence type="ECO:0000313" key="6">
    <source>
        <dbReference type="Proteomes" id="UP000007721"/>
    </source>
</evidence>
<feature type="domain" description="Beta-lactamase-related" evidence="4">
    <location>
        <begin position="37"/>
        <end position="349"/>
    </location>
</feature>
<dbReference type="HOGENOM" id="CLU_020027_1_1_7"/>
<dbReference type="KEGG" id="geo:Geob_1068"/>
<dbReference type="Proteomes" id="UP000007721">
    <property type="component" value="Chromosome"/>
</dbReference>
<feature type="signal peptide" evidence="3">
    <location>
        <begin position="1"/>
        <end position="23"/>
    </location>
</feature>
<dbReference type="InterPro" id="IPR050789">
    <property type="entry name" value="Diverse_Enzym_Activities"/>
</dbReference>
<dbReference type="eggNOG" id="COG1680">
    <property type="taxonomic scope" value="Bacteria"/>
</dbReference>
<name>B9M318_GEODF</name>
<sequence>MRLIRICLIALFLSCITLCTAWGEQLDASRSGTIDLLLERAMDKNLISGGVVVIGDHAGILYSTARGEINRAGSDNLTDRTVFDLASLTKVIATTPAVMKLLDQGKISLLDPLTRWFPEFVGTDREDATILNLLTHTSGLRDFDLSSGDAMKAAINRAAAEKTHSRPGTSFNYADINFILLGELVHRVSGKTLDVFCHDELFAPLGNSATMFLPPREMTDVIAPTLGFTGGVVQDMNARRLGGVAGHAGLFSSGNDLARFARLILGSGTIEGKRVLSERVVNQMTAPYFYSNGRVVRGLGWDIESPFSAPKGSLFSEVSFGHTGYSGSSIWIDPKQDLFVIVLTNRLNYRDTSTFNQLRRDISTIAAASFTVADDLLRLTGPLEVARITAELMRPALATVKPPARKTKVRLLAYASQARSHHQPAKKPGKKHRQKSGKIRRV</sequence>
<reference evidence="5 6" key="1">
    <citation type="submission" date="2009-01" db="EMBL/GenBank/DDBJ databases">
        <title>Complete sequence of Geobacter sp. FRC-32.</title>
        <authorList>
            <consortium name="US DOE Joint Genome Institute"/>
            <person name="Lucas S."/>
            <person name="Copeland A."/>
            <person name="Lapidus A."/>
            <person name="Glavina del Rio T."/>
            <person name="Dalin E."/>
            <person name="Tice H."/>
            <person name="Bruce D."/>
            <person name="Goodwin L."/>
            <person name="Pitluck S."/>
            <person name="Saunders E."/>
            <person name="Brettin T."/>
            <person name="Detter J.C."/>
            <person name="Han C."/>
            <person name="Larimer F."/>
            <person name="Land M."/>
            <person name="Hauser L."/>
            <person name="Kyrpides N."/>
            <person name="Ovchinnikova G."/>
            <person name="Kostka J."/>
            <person name="Richardson P."/>
        </authorList>
    </citation>
    <scope>NUCLEOTIDE SEQUENCE [LARGE SCALE GENOMIC DNA]</scope>
    <source>
        <strain evidence="6">DSM 22248 / JCM 15807 / FRC-32</strain>
    </source>
</reference>
<accession>B9M318</accession>